<evidence type="ECO:0000256" key="5">
    <source>
        <dbReference type="ARBA" id="ARBA00022475"/>
    </source>
</evidence>
<feature type="transmembrane region" description="Helical" evidence="13">
    <location>
        <begin position="87"/>
        <end position="110"/>
    </location>
</feature>
<feature type="transmembrane region" description="Helical" evidence="13">
    <location>
        <begin position="204"/>
        <end position="229"/>
    </location>
</feature>
<dbReference type="GO" id="GO:0055085">
    <property type="term" value="P:transmembrane transport"/>
    <property type="evidence" value="ECO:0007669"/>
    <property type="project" value="InterPro"/>
</dbReference>
<dbReference type="InterPro" id="IPR017871">
    <property type="entry name" value="ABC_transporter-like_CS"/>
</dbReference>
<feature type="domain" description="ABC transmembrane type-1" evidence="15">
    <location>
        <begin position="83"/>
        <end position="272"/>
    </location>
</feature>
<keyword evidence="9" id="KW-0067">ATP-binding</keyword>
<comment type="subcellular location">
    <subcellularLocation>
        <location evidence="13">Cell membrane</location>
        <topology evidence="13">Multi-pass membrane protein</topology>
    </subcellularLocation>
    <subcellularLocation>
        <location evidence="2">Cell membrane</location>
        <topology evidence="2">Peripheral membrane protein</topology>
    </subcellularLocation>
    <subcellularLocation>
        <location evidence="1">Membrane</location>
        <topology evidence="1">Multi-pass membrane protein</topology>
    </subcellularLocation>
</comment>
<dbReference type="GO" id="GO:0005886">
    <property type="term" value="C:plasma membrane"/>
    <property type="evidence" value="ECO:0007669"/>
    <property type="project" value="UniProtKB-SubCell"/>
</dbReference>
<evidence type="ECO:0000256" key="12">
    <source>
        <dbReference type="ARBA" id="ARBA00023136"/>
    </source>
</evidence>
<evidence type="ECO:0000256" key="13">
    <source>
        <dbReference type="RuleBase" id="RU363032"/>
    </source>
</evidence>
<evidence type="ECO:0000256" key="3">
    <source>
        <dbReference type="ARBA" id="ARBA00005417"/>
    </source>
</evidence>
<reference evidence="16" key="1">
    <citation type="submission" date="2022-06" db="EMBL/GenBank/DDBJ databases">
        <title>Whole genome shotgun sequencing (WGS) of Rathayibacter sp. ZW T2_19, isolated from stored onions (Allium cepa).</title>
        <authorList>
            <person name="Stoll D.A."/>
            <person name="Huch M."/>
        </authorList>
    </citation>
    <scope>NUCLEOTIDE SEQUENCE</scope>
    <source>
        <strain evidence="16">ZW T2_19</strain>
    </source>
</reference>
<dbReference type="CDD" id="cd06261">
    <property type="entry name" value="TM_PBP2"/>
    <property type="match status" value="1"/>
</dbReference>
<feature type="transmembrane region" description="Helical" evidence="13">
    <location>
        <begin position="20"/>
        <end position="45"/>
    </location>
</feature>
<keyword evidence="7 13" id="KW-0812">Transmembrane</keyword>
<dbReference type="Pfam" id="PF00528">
    <property type="entry name" value="BPD_transp_1"/>
    <property type="match status" value="1"/>
</dbReference>
<keyword evidence="5" id="KW-1003">Cell membrane</keyword>
<dbReference type="PROSITE" id="PS50928">
    <property type="entry name" value="ABC_TM1"/>
    <property type="match status" value="1"/>
</dbReference>
<dbReference type="InterPro" id="IPR003593">
    <property type="entry name" value="AAA+_ATPase"/>
</dbReference>
<organism evidence="16 17">
    <name type="scientific">Rathayibacter rubneri</name>
    <dbReference type="NCBI Taxonomy" id="2950106"/>
    <lineage>
        <taxon>Bacteria</taxon>
        <taxon>Bacillati</taxon>
        <taxon>Actinomycetota</taxon>
        <taxon>Actinomycetes</taxon>
        <taxon>Micrococcales</taxon>
        <taxon>Microbacteriaceae</taxon>
        <taxon>Rathayibacter</taxon>
    </lineage>
</organism>
<sequence length="582" mass="60607">MAESLPAVRALTDRPRAFRWNAGLVVGLSILGVIALTAIIAPIALQAQATGLGGSPSQGSSADHPLGTDTLGRDMLARTLVATRSTVLMALAATVLSALAGIALGIGVWLAPRRIRELGLRAIELAVSYPTMLVAIIVAAILGQGVVQVVVAIAVANVAGFARLTANLAAKIASSEYVTTARLMGVPAHLIAVRHVLPNMSEPTLILVAGAFSGALVEISGLSFIGLGAQTPAFDWGTLLNDGLSRISVNPVVILGPAIALTLASFAALLVGDGLAAAANPRSNTTRARMVRGEGESTLAVEHDAVLVADGITVRHGATGRELVSDLSFTIRRGEVLGIVGESGSGKSLTASVVAKLLGEGLEASARRLELGGTDLLGPVPDRVLAAKIGLIYQDPGTALNPALVLGTQLTDVLRIRLRRTRRAALDLLLRGFRSVLLSDPEGRLRQYPHQLSGGMKQRAMIASAMSAHPDLLIADEPTTALDVTVQREVLTVLKRLNDESGTAVLFISHDLGVVRALCDRVLVMKDGRVVERIDDIAHLSEDTVTHPYTRQLLAATPVVHVVEAPAAPAAAAVPTSEEMRP</sequence>
<evidence type="ECO:0000256" key="8">
    <source>
        <dbReference type="ARBA" id="ARBA00022741"/>
    </source>
</evidence>
<comment type="similarity">
    <text evidence="3">Belongs to the ABC transporter superfamily.</text>
</comment>
<comment type="similarity">
    <text evidence="13">Belongs to the binding-protein-dependent transport system permease family.</text>
</comment>
<name>A0A9X2DXY9_9MICO</name>
<evidence type="ECO:0000256" key="1">
    <source>
        <dbReference type="ARBA" id="ARBA00004141"/>
    </source>
</evidence>
<dbReference type="Gene3D" id="1.10.3720.10">
    <property type="entry name" value="MetI-like"/>
    <property type="match status" value="1"/>
</dbReference>
<evidence type="ECO:0000313" key="16">
    <source>
        <dbReference type="EMBL" id="MCM6762937.1"/>
    </source>
</evidence>
<dbReference type="PANTHER" id="PTHR43297:SF14">
    <property type="entry name" value="ATPASE AAA-TYPE CORE DOMAIN-CONTAINING PROTEIN"/>
    <property type="match status" value="1"/>
</dbReference>
<keyword evidence="17" id="KW-1185">Reference proteome</keyword>
<keyword evidence="12 13" id="KW-0472">Membrane</keyword>
<keyword evidence="10" id="KW-1278">Translocase</keyword>
<feature type="domain" description="ABC transporter" evidence="14">
    <location>
        <begin position="307"/>
        <end position="552"/>
    </location>
</feature>
<dbReference type="Gene3D" id="3.40.50.300">
    <property type="entry name" value="P-loop containing nucleotide triphosphate hydrolases"/>
    <property type="match status" value="1"/>
</dbReference>
<dbReference type="PROSITE" id="PS50893">
    <property type="entry name" value="ABC_TRANSPORTER_2"/>
    <property type="match status" value="1"/>
</dbReference>
<evidence type="ECO:0000256" key="11">
    <source>
        <dbReference type="ARBA" id="ARBA00022989"/>
    </source>
</evidence>
<evidence type="ECO:0000256" key="6">
    <source>
        <dbReference type="ARBA" id="ARBA00022519"/>
    </source>
</evidence>
<dbReference type="InterPro" id="IPR000515">
    <property type="entry name" value="MetI-like"/>
</dbReference>
<accession>A0A9X2DXY9</accession>
<keyword evidence="8" id="KW-0547">Nucleotide-binding</keyword>
<evidence type="ECO:0000313" key="17">
    <source>
        <dbReference type="Proteomes" id="UP001155240"/>
    </source>
</evidence>
<dbReference type="AlphaFoldDB" id="A0A9X2DXY9"/>
<dbReference type="InterPro" id="IPR050388">
    <property type="entry name" value="ABC_Ni/Peptide_Import"/>
</dbReference>
<evidence type="ECO:0000256" key="10">
    <source>
        <dbReference type="ARBA" id="ARBA00022967"/>
    </source>
</evidence>
<dbReference type="RefSeq" id="WP_251945692.1">
    <property type="nucleotide sequence ID" value="NZ_JAMRYM010000043.1"/>
</dbReference>
<dbReference type="PANTHER" id="PTHR43297">
    <property type="entry name" value="OLIGOPEPTIDE TRANSPORT ATP-BINDING PROTEIN APPD"/>
    <property type="match status" value="1"/>
</dbReference>
<dbReference type="SUPFAM" id="SSF52540">
    <property type="entry name" value="P-loop containing nucleoside triphosphate hydrolases"/>
    <property type="match status" value="1"/>
</dbReference>
<dbReference type="InterPro" id="IPR027417">
    <property type="entry name" value="P-loop_NTPase"/>
</dbReference>
<dbReference type="CDD" id="cd03257">
    <property type="entry name" value="ABC_NikE_OppD_transporters"/>
    <property type="match status" value="1"/>
</dbReference>
<dbReference type="GO" id="GO:0016887">
    <property type="term" value="F:ATP hydrolysis activity"/>
    <property type="evidence" value="ECO:0007669"/>
    <property type="project" value="InterPro"/>
</dbReference>
<evidence type="ECO:0000256" key="2">
    <source>
        <dbReference type="ARBA" id="ARBA00004202"/>
    </source>
</evidence>
<dbReference type="Pfam" id="PF00005">
    <property type="entry name" value="ABC_tran"/>
    <property type="match status" value="1"/>
</dbReference>
<feature type="transmembrane region" description="Helical" evidence="13">
    <location>
        <begin position="249"/>
        <end position="272"/>
    </location>
</feature>
<dbReference type="Proteomes" id="UP001155240">
    <property type="component" value="Unassembled WGS sequence"/>
</dbReference>
<keyword evidence="6" id="KW-0997">Cell inner membrane</keyword>
<evidence type="ECO:0000256" key="4">
    <source>
        <dbReference type="ARBA" id="ARBA00022448"/>
    </source>
</evidence>
<comment type="caution">
    <text evidence="16">The sequence shown here is derived from an EMBL/GenBank/DDBJ whole genome shotgun (WGS) entry which is preliminary data.</text>
</comment>
<protein>
    <submittedName>
        <fullName evidence="16">Dipeptide/oligopeptide/nickel ABC transporter permease/ATP-binding protein</fullName>
    </submittedName>
</protein>
<dbReference type="InterPro" id="IPR003439">
    <property type="entry name" value="ABC_transporter-like_ATP-bd"/>
</dbReference>
<evidence type="ECO:0000259" key="14">
    <source>
        <dbReference type="PROSITE" id="PS50893"/>
    </source>
</evidence>
<dbReference type="SMART" id="SM00382">
    <property type="entry name" value="AAA"/>
    <property type="match status" value="1"/>
</dbReference>
<dbReference type="InterPro" id="IPR035906">
    <property type="entry name" value="MetI-like_sf"/>
</dbReference>
<keyword evidence="4 13" id="KW-0813">Transport</keyword>
<proteinExistence type="inferred from homology"/>
<dbReference type="GO" id="GO:0005524">
    <property type="term" value="F:ATP binding"/>
    <property type="evidence" value="ECO:0007669"/>
    <property type="project" value="UniProtKB-KW"/>
</dbReference>
<dbReference type="PROSITE" id="PS00211">
    <property type="entry name" value="ABC_TRANSPORTER_1"/>
    <property type="match status" value="1"/>
</dbReference>
<evidence type="ECO:0000259" key="15">
    <source>
        <dbReference type="PROSITE" id="PS50928"/>
    </source>
</evidence>
<keyword evidence="11 13" id="KW-1133">Transmembrane helix</keyword>
<dbReference type="EMBL" id="JAMRYM010000043">
    <property type="protein sequence ID" value="MCM6762937.1"/>
    <property type="molecule type" value="Genomic_DNA"/>
</dbReference>
<gene>
    <name evidence="16" type="ORF">NB037_10965</name>
</gene>
<dbReference type="SUPFAM" id="SSF161098">
    <property type="entry name" value="MetI-like"/>
    <property type="match status" value="1"/>
</dbReference>
<evidence type="ECO:0000256" key="7">
    <source>
        <dbReference type="ARBA" id="ARBA00022692"/>
    </source>
</evidence>
<evidence type="ECO:0000256" key="9">
    <source>
        <dbReference type="ARBA" id="ARBA00022840"/>
    </source>
</evidence>